<dbReference type="Gene3D" id="3.60.110.10">
    <property type="entry name" value="Carbon-nitrogen hydrolase"/>
    <property type="match status" value="1"/>
</dbReference>
<name>A0ABU1U4G4_9BACL</name>
<evidence type="ECO:0000313" key="3">
    <source>
        <dbReference type="EMBL" id="MDR7074377.1"/>
    </source>
</evidence>
<feature type="domain" description="CN hydrolase" evidence="2">
    <location>
        <begin position="3"/>
        <end position="269"/>
    </location>
</feature>
<dbReference type="InterPro" id="IPR036526">
    <property type="entry name" value="C-N_Hydrolase_sf"/>
</dbReference>
<proteinExistence type="predicted"/>
<gene>
    <name evidence="3" type="ORF">J2X07_003373</name>
</gene>
<dbReference type="PANTHER" id="PTHR43674:SF2">
    <property type="entry name" value="BETA-UREIDOPROPIONASE"/>
    <property type="match status" value="1"/>
</dbReference>
<evidence type="ECO:0000313" key="4">
    <source>
        <dbReference type="Proteomes" id="UP001258181"/>
    </source>
</evidence>
<dbReference type="PROSITE" id="PS50263">
    <property type="entry name" value="CN_HYDROLASE"/>
    <property type="match status" value="1"/>
</dbReference>
<dbReference type="PANTHER" id="PTHR43674">
    <property type="entry name" value="NITRILASE C965.09-RELATED"/>
    <property type="match status" value="1"/>
</dbReference>
<dbReference type="InterPro" id="IPR003010">
    <property type="entry name" value="C-N_Hydrolase"/>
</dbReference>
<evidence type="ECO:0000256" key="1">
    <source>
        <dbReference type="ARBA" id="ARBA00022801"/>
    </source>
</evidence>
<evidence type="ECO:0000259" key="2">
    <source>
        <dbReference type="PROSITE" id="PS50263"/>
    </source>
</evidence>
<dbReference type="RefSeq" id="WP_310261225.1">
    <property type="nucleotide sequence ID" value="NZ_JAVDWA010000007.1"/>
</dbReference>
<dbReference type="EMBL" id="JAVDWA010000007">
    <property type="protein sequence ID" value="MDR7074377.1"/>
    <property type="molecule type" value="Genomic_DNA"/>
</dbReference>
<accession>A0ABU1U4G4</accession>
<sequence>MKMTVATCQFPVSSDIKRNKDYIVKQIKMAKKKGADVAHFPEAALSGYAGVDMPSHEGFDWNLLKKCTIEILNCTRELGIWVVLGTTHQLTGSHKPHNSLYIINPKGELIDRYDKMFCAGDETEQTGDLAHYTSGGYFSTFEINGIVCGTQICHDYRYPELYREYKKKGVQVMFHSYHAANVGSERLEAMQAAFMDYKKYNSGMTMTFPGITMPATMISYAANNFMWISASNSSAKESCWSSFFVRADGVTTGRLRRNAAGVLITEVDTEEDLYDSTVAWRDRSINGIYHSGTIVKDERSVDRKSF</sequence>
<keyword evidence="4" id="KW-1185">Reference proteome</keyword>
<dbReference type="Pfam" id="PF00795">
    <property type="entry name" value="CN_hydrolase"/>
    <property type="match status" value="1"/>
</dbReference>
<organism evidence="3 4">
    <name type="scientific">Fictibacillus barbaricus</name>
    <dbReference type="NCBI Taxonomy" id="182136"/>
    <lineage>
        <taxon>Bacteria</taxon>
        <taxon>Bacillati</taxon>
        <taxon>Bacillota</taxon>
        <taxon>Bacilli</taxon>
        <taxon>Bacillales</taxon>
        <taxon>Fictibacillaceae</taxon>
        <taxon>Fictibacillus</taxon>
    </lineage>
</organism>
<keyword evidence="1" id="KW-0378">Hydrolase</keyword>
<dbReference type="Proteomes" id="UP001258181">
    <property type="component" value="Unassembled WGS sequence"/>
</dbReference>
<dbReference type="InterPro" id="IPR050345">
    <property type="entry name" value="Aliph_Amidase/BUP"/>
</dbReference>
<dbReference type="CDD" id="cd07197">
    <property type="entry name" value="nitrilase"/>
    <property type="match status" value="1"/>
</dbReference>
<protein>
    <submittedName>
        <fullName evidence="3">Amidohydrolase</fullName>
    </submittedName>
</protein>
<comment type="caution">
    <text evidence="3">The sequence shown here is derived from an EMBL/GenBank/DDBJ whole genome shotgun (WGS) entry which is preliminary data.</text>
</comment>
<reference evidence="3 4" key="1">
    <citation type="submission" date="2023-07" db="EMBL/GenBank/DDBJ databases">
        <title>Sorghum-associated microbial communities from plants grown in Nebraska, USA.</title>
        <authorList>
            <person name="Schachtman D."/>
        </authorList>
    </citation>
    <scope>NUCLEOTIDE SEQUENCE [LARGE SCALE GENOMIC DNA]</scope>
    <source>
        <strain evidence="3 4">BE211</strain>
    </source>
</reference>
<dbReference type="SUPFAM" id="SSF56317">
    <property type="entry name" value="Carbon-nitrogen hydrolase"/>
    <property type="match status" value="1"/>
</dbReference>